<dbReference type="OrthoDB" id="9769734at2"/>
<dbReference type="KEGG" id="tpla:ElP_55290"/>
<name>A0A518H9S2_9BACT</name>
<organism evidence="1 2">
    <name type="scientific">Tautonia plasticadhaerens</name>
    <dbReference type="NCBI Taxonomy" id="2527974"/>
    <lineage>
        <taxon>Bacteria</taxon>
        <taxon>Pseudomonadati</taxon>
        <taxon>Planctomycetota</taxon>
        <taxon>Planctomycetia</taxon>
        <taxon>Isosphaerales</taxon>
        <taxon>Isosphaeraceae</taxon>
        <taxon>Tautonia</taxon>
    </lineage>
</organism>
<accession>A0A518H9S2</accession>
<dbReference type="InterPro" id="IPR017850">
    <property type="entry name" value="Alkaline_phosphatase_core_sf"/>
</dbReference>
<reference evidence="1 2" key="1">
    <citation type="submission" date="2019-02" db="EMBL/GenBank/DDBJ databases">
        <title>Deep-cultivation of Planctomycetes and their phenomic and genomic characterization uncovers novel biology.</title>
        <authorList>
            <person name="Wiegand S."/>
            <person name="Jogler M."/>
            <person name="Boedeker C."/>
            <person name="Pinto D."/>
            <person name="Vollmers J."/>
            <person name="Rivas-Marin E."/>
            <person name="Kohn T."/>
            <person name="Peeters S.H."/>
            <person name="Heuer A."/>
            <person name="Rast P."/>
            <person name="Oberbeckmann S."/>
            <person name="Bunk B."/>
            <person name="Jeske O."/>
            <person name="Meyerdierks A."/>
            <person name="Storesund J.E."/>
            <person name="Kallscheuer N."/>
            <person name="Luecker S."/>
            <person name="Lage O.M."/>
            <person name="Pohl T."/>
            <person name="Merkel B.J."/>
            <person name="Hornburger P."/>
            <person name="Mueller R.-W."/>
            <person name="Bruemmer F."/>
            <person name="Labrenz M."/>
            <person name="Spormann A.M."/>
            <person name="Op den Camp H."/>
            <person name="Overmann J."/>
            <person name="Amann R."/>
            <person name="Jetten M.S.M."/>
            <person name="Mascher T."/>
            <person name="Medema M.H."/>
            <person name="Devos D.P."/>
            <person name="Kaster A.-K."/>
            <person name="Ovreas L."/>
            <person name="Rohde M."/>
            <person name="Galperin M.Y."/>
            <person name="Jogler C."/>
        </authorList>
    </citation>
    <scope>NUCLEOTIDE SEQUENCE [LARGE SCALE GENOMIC DNA]</scope>
    <source>
        <strain evidence="1 2">ElP</strain>
    </source>
</reference>
<dbReference type="InterPro" id="IPR014060">
    <property type="entry name" value="PglZ"/>
</dbReference>
<evidence type="ECO:0000313" key="2">
    <source>
        <dbReference type="Proteomes" id="UP000317835"/>
    </source>
</evidence>
<dbReference type="Pfam" id="PF08665">
    <property type="entry name" value="PglZ"/>
    <property type="match status" value="1"/>
</dbReference>
<dbReference type="RefSeq" id="WP_145275556.1">
    <property type="nucleotide sequence ID" value="NZ_CP036426.1"/>
</dbReference>
<dbReference type="Proteomes" id="UP000317835">
    <property type="component" value="Chromosome"/>
</dbReference>
<keyword evidence="2" id="KW-1185">Reference proteome</keyword>
<dbReference type="SUPFAM" id="SSF53649">
    <property type="entry name" value="Alkaline phosphatase-like"/>
    <property type="match status" value="1"/>
</dbReference>
<sequence>MSDLDQITAALERLFEEEGHRVVFWNDPEGEFQTTLRLLELDGVTKLELDRIGALEAKVRIEREEPEGKFLLYSPAEEPDYEDDWLLDIRLYSRSFRADRPSILLQQLGLHNQGLRLHLAERRKFLDSKERLGRLKALVAPDDTAADLDRKMMAVVARADQPELFNIVRTVFHAWTEAGDDVDLDRPPDCWAQMEKFDLDAPFWQMVRATFGYHEEGPSPKNLLLRLMLTDYAHRLKADVPQALRSLLLPSTGWPNAVVCLAQWRDSSSRGSSYDRLSAEAATVLKVEEHLPGLDVEHLGDVMTFLCVEKRIASCLRERVQSTAETIDADAIRAVARRRQAGHWASTAVAGSPAAPRRALHAVYDALVAAAEFFDLRNRHQAGFDYPDAGALYRAYETELHRFDQLYRLFCEAADLAESEGWNILKELRAALESCYVNWYLTALALAWGRFLEPPGGLLGRWRIDFLPNQHEFYVRHVLPWVEEAENRRAFVIISDAFRYEAARELAAELNGRYRFEATLSSQLGVLPSYTALGMAALLPHGSLAYKDKDVLVDGRPSGAGDRDAILKAVGGMACKADELLAKKKDEGREFVRDSRVVYIYHNKVDATGDDAKTEGETFQAVRQAIDALAALVGYVVNNLNGHYVVVTADHGFLFTETMPGETDRSKLGDRPEGTVLAKKRYLLGRNLPDQPAVYHGRTQATAGAEGDMEFWVPKGANRFHFVGGARFIHGGAMPQEVVVPVLTVRHVRGKAAQETKARPVSVQVLGGSHRITTARHRFQLLQMEPVGDRVRPVTLKVAVYEGEEPVTNVESVTFDSASGDMDERKKWVQLVLQERPYNKKTPYRLVLRDAETGIEQQGVGVTIDRAFTDDF</sequence>
<protein>
    <submittedName>
        <fullName evidence="1">PglZ domain protein</fullName>
    </submittedName>
</protein>
<dbReference type="NCBIfam" id="TIGR02687">
    <property type="entry name" value="BREX-1 system phosphatase PglZ type A"/>
    <property type="match status" value="1"/>
</dbReference>
<evidence type="ECO:0000313" key="1">
    <source>
        <dbReference type="EMBL" id="QDV37589.1"/>
    </source>
</evidence>
<proteinExistence type="predicted"/>
<dbReference type="EMBL" id="CP036426">
    <property type="protein sequence ID" value="QDV37589.1"/>
    <property type="molecule type" value="Genomic_DNA"/>
</dbReference>
<gene>
    <name evidence="1" type="ORF">ElP_55290</name>
</gene>
<dbReference type="AlphaFoldDB" id="A0A518H9S2"/>